<proteinExistence type="predicted"/>
<sequence>MQNDRGKKEAQIRSYDSRVAAIGYETLGERSEEGAGTESWMDMGIGRLLLRWFGGGRKWNAIRVLNIRSIQVGHIEKTGTGSAVLASLTDVGWIVIEGIVASQKGNFNEFKIPCHIHIFASVENFELVRASIDRGCVMGIVVVALGRCWG</sequence>
<accession>A0AAV2EJC4</accession>
<dbReference type="EMBL" id="OZ034817">
    <property type="protein sequence ID" value="CAL1385844.1"/>
    <property type="molecule type" value="Genomic_DNA"/>
</dbReference>
<keyword evidence="2" id="KW-1185">Reference proteome</keyword>
<dbReference type="AlphaFoldDB" id="A0AAV2EJC4"/>
<evidence type="ECO:0000313" key="1">
    <source>
        <dbReference type="EMBL" id="CAL1385844.1"/>
    </source>
</evidence>
<reference evidence="1 2" key="1">
    <citation type="submission" date="2024-04" db="EMBL/GenBank/DDBJ databases">
        <authorList>
            <person name="Fracassetti M."/>
        </authorList>
    </citation>
    <scope>NUCLEOTIDE SEQUENCE [LARGE SCALE GENOMIC DNA]</scope>
</reference>
<gene>
    <name evidence="1" type="ORF">LTRI10_LOCUS26952</name>
</gene>
<evidence type="ECO:0000313" key="2">
    <source>
        <dbReference type="Proteomes" id="UP001497516"/>
    </source>
</evidence>
<dbReference type="Gene3D" id="3.30.70.2330">
    <property type="match status" value="1"/>
</dbReference>
<name>A0AAV2EJC4_9ROSI</name>
<protein>
    <submittedName>
        <fullName evidence="1">Uncharacterized protein</fullName>
    </submittedName>
</protein>
<dbReference type="Proteomes" id="UP001497516">
    <property type="component" value="Chromosome 4"/>
</dbReference>
<organism evidence="1 2">
    <name type="scientific">Linum trigynum</name>
    <dbReference type="NCBI Taxonomy" id="586398"/>
    <lineage>
        <taxon>Eukaryota</taxon>
        <taxon>Viridiplantae</taxon>
        <taxon>Streptophyta</taxon>
        <taxon>Embryophyta</taxon>
        <taxon>Tracheophyta</taxon>
        <taxon>Spermatophyta</taxon>
        <taxon>Magnoliopsida</taxon>
        <taxon>eudicotyledons</taxon>
        <taxon>Gunneridae</taxon>
        <taxon>Pentapetalae</taxon>
        <taxon>rosids</taxon>
        <taxon>fabids</taxon>
        <taxon>Malpighiales</taxon>
        <taxon>Linaceae</taxon>
        <taxon>Linum</taxon>
    </lineage>
</organism>